<sequence length="232" mass="26192">MEELKNTQFSGQDAVSDPGLLHKELVGEKTILISELYKAIDEKGNMDNFVDVLEQECRQRKLNLSDIFEQVTETGHTLLMWQQLRGEKRLGNVRGHTPLHVVWSSKNTTMVNLILSQYALVKSTHDDVMKDKKITIEKNELGDTPLHEAVHSGDLNVVEVILQRDKDMVHELNKSRCSPLFLAAASEKVEILNLPLQIPFPADQKLPRFFGNSPLHAAILKRNPGTPSLQIT</sequence>
<reference evidence="4" key="2">
    <citation type="submission" date="2018-02" db="UniProtKB">
        <authorList>
            <consortium name="EnsemblPlants"/>
        </authorList>
    </citation>
    <scope>IDENTIFICATION</scope>
    <source>
        <strain evidence="4">Williams 82</strain>
    </source>
</reference>
<dbReference type="PROSITE" id="PS50088">
    <property type="entry name" value="ANK_REPEAT"/>
    <property type="match status" value="1"/>
</dbReference>
<comment type="subcellular location">
    <subcellularLocation>
        <location evidence="1">Cell membrane</location>
        <topology evidence="1">Peripheral membrane protein</topology>
        <orientation evidence="1">Cytoplasmic side</orientation>
    </subcellularLocation>
</comment>
<dbReference type="InParanoid" id="K7LIN8"/>
<evidence type="ECO:0000313" key="4">
    <source>
        <dbReference type="EnsemblPlants" id="KRH33072"/>
    </source>
</evidence>
<dbReference type="OMA" id="GHTLLMW"/>
<dbReference type="AlphaFoldDB" id="K7LIN8"/>
<proteinExistence type="predicted"/>
<dbReference type="SMART" id="SM00248">
    <property type="entry name" value="ANK"/>
    <property type="match status" value="2"/>
</dbReference>
<keyword evidence="2" id="KW-0040">ANK repeat</keyword>
<dbReference type="EnsemblPlants" id="KRH33072">
    <property type="protein sequence ID" value="KRH33072"/>
    <property type="gene ID" value="GLYMA_10G097200"/>
</dbReference>
<keyword evidence="5" id="KW-1185">Reference proteome</keyword>
<accession>K7LIN8</accession>
<dbReference type="Pfam" id="PF12796">
    <property type="entry name" value="Ank_2"/>
    <property type="match status" value="1"/>
</dbReference>
<evidence type="ECO:0000256" key="1">
    <source>
        <dbReference type="ARBA" id="ARBA00004413"/>
    </source>
</evidence>
<dbReference type="PANTHER" id="PTHR24121">
    <property type="entry name" value="NO MECHANORECEPTOR POTENTIAL C, ISOFORM D-RELATED"/>
    <property type="match status" value="1"/>
</dbReference>
<dbReference type="Proteomes" id="UP000008827">
    <property type="component" value="Chromosome 10"/>
</dbReference>
<dbReference type="GO" id="GO:0005886">
    <property type="term" value="C:plasma membrane"/>
    <property type="evidence" value="ECO:0007669"/>
    <property type="project" value="UniProtKB-SubCell"/>
</dbReference>
<dbReference type="PANTHER" id="PTHR24121:SF15">
    <property type="entry name" value="ANKYRIN REPEAT PROTEIN"/>
    <property type="match status" value="1"/>
</dbReference>
<evidence type="ECO:0000313" key="3">
    <source>
        <dbReference type="EMBL" id="KRH33072.1"/>
    </source>
</evidence>
<dbReference type="InterPro" id="IPR036770">
    <property type="entry name" value="Ankyrin_rpt-contain_sf"/>
</dbReference>
<feature type="repeat" description="ANK" evidence="2">
    <location>
        <begin position="141"/>
        <end position="168"/>
    </location>
</feature>
<dbReference type="HOGENOM" id="CLU_1196658_0_0_1"/>
<gene>
    <name evidence="3" type="ORF">GLYMA_10G097200</name>
</gene>
<dbReference type="PROSITE" id="PS50297">
    <property type="entry name" value="ANK_REP_REGION"/>
    <property type="match status" value="1"/>
</dbReference>
<dbReference type="SMR" id="K7LIN8"/>
<dbReference type="Gene3D" id="1.25.40.20">
    <property type="entry name" value="Ankyrin repeat-containing domain"/>
    <property type="match status" value="1"/>
</dbReference>
<reference evidence="3" key="3">
    <citation type="submission" date="2018-07" db="EMBL/GenBank/DDBJ databases">
        <title>WGS assembly of Glycine max.</title>
        <authorList>
            <person name="Schmutz J."/>
            <person name="Cannon S."/>
            <person name="Schlueter J."/>
            <person name="Ma J."/>
            <person name="Mitros T."/>
            <person name="Nelson W."/>
            <person name="Hyten D."/>
            <person name="Song Q."/>
            <person name="Thelen J."/>
            <person name="Cheng J."/>
            <person name="Xu D."/>
            <person name="Hellsten U."/>
            <person name="May G."/>
            <person name="Yu Y."/>
            <person name="Sakurai T."/>
            <person name="Umezawa T."/>
            <person name="Bhattacharyya M."/>
            <person name="Sandhu D."/>
            <person name="Valliyodan B."/>
            <person name="Lindquist E."/>
            <person name="Peto M."/>
            <person name="Grant D."/>
            <person name="Shu S."/>
            <person name="Goodstein D."/>
            <person name="Barry K."/>
            <person name="Futrell-Griggs M."/>
            <person name="Abernathy B."/>
            <person name="Du J."/>
            <person name="Tian Z."/>
            <person name="Zhu L."/>
            <person name="Gill N."/>
            <person name="Joshi T."/>
            <person name="Libault M."/>
            <person name="Sethuraman A."/>
            <person name="Zhang X."/>
            <person name="Shinozaki K."/>
            <person name="Nguyen H."/>
            <person name="Wing R."/>
            <person name="Cregan P."/>
            <person name="Specht J."/>
            <person name="Grimwood J."/>
            <person name="Rokhsar D."/>
            <person name="Stacey G."/>
            <person name="Shoemaker R."/>
            <person name="Jackson S."/>
        </authorList>
    </citation>
    <scope>NUCLEOTIDE SEQUENCE</scope>
    <source>
        <tissue evidence="3">Callus</tissue>
    </source>
</reference>
<dbReference type="Gramene" id="KRH33072">
    <property type="protein sequence ID" value="KRH33072"/>
    <property type="gene ID" value="GLYMA_10G097200"/>
</dbReference>
<dbReference type="EMBL" id="CM000843">
    <property type="protein sequence ID" value="KRH33072.1"/>
    <property type="molecule type" value="Genomic_DNA"/>
</dbReference>
<dbReference type="STRING" id="3847.K7LIN8"/>
<dbReference type="InterPro" id="IPR002110">
    <property type="entry name" value="Ankyrin_rpt"/>
</dbReference>
<dbReference type="SUPFAM" id="SSF48403">
    <property type="entry name" value="Ankyrin repeat"/>
    <property type="match status" value="1"/>
</dbReference>
<evidence type="ECO:0000313" key="5">
    <source>
        <dbReference type="Proteomes" id="UP000008827"/>
    </source>
</evidence>
<name>K7LIN8_SOYBN</name>
<organism evidence="3">
    <name type="scientific">Glycine max</name>
    <name type="common">Soybean</name>
    <name type="synonym">Glycine hispida</name>
    <dbReference type="NCBI Taxonomy" id="3847"/>
    <lineage>
        <taxon>Eukaryota</taxon>
        <taxon>Viridiplantae</taxon>
        <taxon>Streptophyta</taxon>
        <taxon>Embryophyta</taxon>
        <taxon>Tracheophyta</taxon>
        <taxon>Spermatophyta</taxon>
        <taxon>Magnoliopsida</taxon>
        <taxon>eudicotyledons</taxon>
        <taxon>Gunneridae</taxon>
        <taxon>Pentapetalae</taxon>
        <taxon>rosids</taxon>
        <taxon>fabids</taxon>
        <taxon>Fabales</taxon>
        <taxon>Fabaceae</taxon>
        <taxon>Papilionoideae</taxon>
        <taxon>50 kb inversion clade</taxon>
        <taxon>NPAAA clade</taxon>
        <taxon>indigoferoid/millettioid clade</taxon>
        <taxon>Phaseoleae</taxon>
        <taxon>Glycine</taxon>
        <taxon>Glycine subgen. Soja</taxon>
    </lineage>
</organism>
<dbReference type="PaxDb" id="3847-GLYMA10G20482.1"/>
<evidence type="ECO:0000256" key="2">
    <source>
        <dbReference type="PROSITE-ProRule" id="PRU00023"/>
    </source>
</evidence>
<reference evidence="3 4" key="1">
    <citation type="journal article" date="2010" name="Nature">
        <title>Genome sequence of the palaeopolyploid soybean.</title>
        <authorList>
            <person name="Schmutz J."/>
            <person name="Cannon S.B."/>
            <person name="Schlueter J."/>
            <person name="Ma J."/>
            <person name="Mitros T."/>
            <person name="Nelson W."/>
            <person name="Hyten D.L."/>
            <person name="Song Q."/>
            <person name="Thelen J.J."/>
            <person name="Cheng J."/>
            <person name="Xu D."/>
            <person name="Hellsten U."/>
            <person name="May G.D."/>
            <person name="Yu Y."/>
            <person name="Sakurai T."/>
            <person name="Umezawa T."/>
            <person name="Bhattacharyya M.K."/>
            <person name="Sandhu D."/>
            <person name="Valliyodan B."/>
            <person name="Lindquist E."/>
            <person name="Peto M."/>
            <person name="Grant D."/>
            <person name="Shu S."/>
            <person name="Goodstein D."/>
            <person name="Barry K."/>
            <person name="Futrell-Griggs M."/>
            <person name="Abernathy B."/>
            <person name="Du J."/>
            <person name="Tian Z."/>
            <person name="Zhu L."/>
            <person name="Gill N."/>
            <person name="Joshi T."/>
            <person name="Libault M."/>
            <person name="Sethuraman A."/>
            <person name="Zhang X.-C."/>
            <person name="Shinozaki K."/>
            <person name="Nguyen H.T."/>
            <person name="Wing R.A."/>
            <person name="Cregan P."/>
            <person name="Specht J."/>
            <person name="Grimwood J."/>
            <person name="Rokhsar D."/>
            <person name="Stacey G."/>
            <person name="Shoemaker R.C."/>
            <person name="Jackson S.A."/>
        </authorList>
    </citation>
    <scope>NUCLEOTIDE SEQUENCE</scope>
    <source>
        <strain evidence="4">cv. Williams 82</strain>
        <tissue evidence="3">Callus</tissue>
    </source>
</reference>
<protein>
    <submittedName>
        <fullName evidence="3 4">Uncharacterized protein</fullName>
    </submittedName>
</protein>